<dbReference type="CDD" id="cd00311">
    <property type="entry name" value="TIM"/>
    <property type="match status" value="1"/>
</dbReference>
<dbReference type="GO" id="GO:0006096">
    <property type="term" value="P:glycolytic process"/>
    <property type="evidence" value="ECO:0007669"/>
    <property type="project" value="UniProtKB-UniPathway"/>
</dbReference>
<comment type="subunit">
    <text evidence="3">Homodimer.</text>
</comment>
<keyword evidence="2 3" id="KW-0413">Isomerase</keyword>
<protein>
    <recommendedName>
        <fullName evidence="3">Triosephosphate isomerase</fullName>
        <ecNumber evidence="3">5.3.1.1</ecNumber>
    </recommendedName>
</protein>
<dbReference type="AlphaFoldDB" id="A0A1F4WHX6"/>
<dbReference type="PANTHER" id="PTHR21139">
    <property type="entry name" value="TRIOSEPHOSPHATE ISOMERASE"/>
    <property type="match status" value="1"/>
</dbReference>
<dbReference type="InterPro" id="IPR000652">
    <property type="entry name" value="Triosephosphate_isomerase"/>
</dbReference>
<dbReference type="GO" id="GO:0046166">
    <property type="term" value="P:glyceraldehyde-3-phosphate biosynthetic process"/>
    <property type="evidence" value="ECO:0007669"/>
    <property type="project" value="TreeGrafter"/>
</dbReference>
<dbReference type="EC" id="5.3.1.1" evidence="3"/>
<dbReference type="GO" id="GO:0006094">
    <property type="term" value="P:gluconeogenesis"/>
    <property type="evidence" value="ECO:0007669"/>
    <property type="project" value="UniProtKB-UniPathway"/>
</dbReference>
<dbReference type="PROSITE" id="PS51440">
    <property type="entry name" value="TIM_2"/>
    <property type="match status" value="1"/>
</dbReference>
<dbReference type="UniPathway" id="UPA00138"/>
<comment type="pathway">
    <text evidence="3">Carbohydrate degradation; glycolysis; D-glyceraldehyde 3-phosphate from glycerone phosphate: step 1/1.</text>
</comment>
<keyword evidence="3" id="KW-0324">Glycolysis</keyword>
<sequence>MNFLEVTHWLEKFKDFDISTEDDKEIVIAPSYPYLEQVFTSIKGTELTLGAQDVSTNTKGAHTGDVGAFQLKDFCKYCIVGHSERKESTDVVSQKIDLCVQNNITPIVCFVTPEQLKTYAVFNEVALFTWEDPNNISHGGVYNPKNIEEIETGISQLRSLVKKDTVIIYGGSVNRDNIGELARLQGLNGVLIGNASTDPKHFFDIIVEYCKQ</sequence>
<keyword evidence="3" id="KW-0312">Gluconeogenesis</keyword>
<dbReference type="InterPro" id="IPR035990">
    <property type="entry name" value="TIM_sf"/>
</dbReference>
<evidence type="ECO:0000313" key="4">
    <source>
        <dbReference type="EMBL" id="OGC68980.1"/>
    </source>
</evidence>
<evidence type="ECO:0000256" key="1">
    <source>
        <dbReference type="ARBA" id="ARBA00007422"/>
    </source>
</evidence>
<reference evidence="4 5" key="1">
    <citation type="journal article" date="2016" name="Nat. Commun.">
        <title>Thousands of microbial genomes shed light on interconnected biogeochemical processes in an aquifer system.</title>
        <authorList>
            <person name="Anantharaman K."/>
            <person name="Brown C.T."/>
            <person name="Hug L.A."/>
            <person name="Sharon I."/>
            <person name="Castelle C.J."/>
            <person name="Probst A.J."/>
            <person name="Thomas B.C."/>
            <person name="Singh A."/>
            <person name="Wilkins M.J."/>
            <person name="Karaoz U."/>
            <person name="Brodie E.L."/>
            <person name="Williams K.H."/>
            <person name="Hubbard S.S."/>
            <person name="Banfield J.F."/>
        </authorList>
    </citation>
    <scope>NUCLEOTIDE SEQUENCE [LARGE SCALE GENOMIC DNA]</scope>
</reference>
<name>A0A1F4WHX6_UNCKA</name>
<comment type="caution">
    <text evidence="4">The sequence shown here is derived from an EMBL/GenBank/DDBJ whole genome shotgun (WGS) entry which is preliminary data.</text>
</comment>
<organism evidence="4 5">
    <name type="scientific">candidate division WWE3 bacterium RIFOXYC1_FULL_39_7</name>
    <dbReference type="NCBI Taxonomy" id="1802643"/>
    <lineage>
        <taxon>Bacteria</taxon>
        <taxon>Katanobacteria</taxon>
    </lineage>
</organism>
<dbReference type="InterPro" id="IPR013785">
    <property type="entry name" value="Aldolase_TIM"/>
</dbReference>
<dbReference type="GO" id="GO:0005829">
    <property type="term" value="C:cytosol"/>
    <property type="evidence" value="ECO:0007669"/>
    <property type="project" value="TreeGrafter"/>
</dbReference>
<dbReference type="UniPathway" id="UPA00109">
    <property type="reaction ID" value="UER00189"/>
</dbReference>
<dbReference type="Gene3D" id="3.20.20.70">
    <property type="entry name" value="Aldolase class I"/>
    <property type="match status" value="1"/>
</dbReference>
<comment type="subcellular location">
    <subcellularLocation>
        <location evidence="3">Cytoplasm</location>
    </subcellularLocation>
</comment>
<accession>A0A1F4WHX6</accession>
<comment type="catalytic activity">
    <reaction evidence="3">
        <text>D-glyceraldehyde 3-phosphate = dihydroxyacetone phosphate</text>
        <dbReference type="Rhea" id="RHEA:18585"/>
        <dbReference type="ChEBI" id="CHEBI:57642"/>
        <dbReference type="ChEBI" id="CHEBI:59776"/>
        <dbReference type="EC" id="5.3.1.1"/>
    </reaction>
</comment>
<dbReference type="Pfam" id="PF00121">
    <property type="entry name" value="TIM"/>
    <property type="match status" value="1"/>
</dbReference>
<dbReference type="GO" id="GO:0019563">
    <property type="term" value="P:glycerol catabolic process"/>
    <property type="evidence" value="ECO:0007669"/>
    <property type="project" value="TreeGrafter"/>
</dbReference>
<keyword evidence="3" id="KW-0963">Cytoplasm</keyword>
<comment type="pathway">
    <text evidence="3">Carbohydrate biosynthesis; gluconeogenesis.</text>
</comment>
<dbReference type="SUPFAM" id="SSF51351">
    <property type="entry name" value="Triosephosphate isomerase (TIM)"/>
    <property type="match status" value="1"/>
</dbReference>
<evidence type="ECO:0000256" key="2">
    <source>
        <dbReference type="ARBA" id="ARBA00023235"/>
    </source>
</evidence>
<comment type="similarity">
    <text evidence="1 3">Belongs to the triosephosphate isomerase family.</text>
</comment>
<proteinExistence type="inferred from homology"/>
<dbReference type="PANTHER" id="PTHR21139:SF42">
    <property type="entry name" value="TRIOSEPHOSPHATE ISOMERASE"/>
    <property type="match status" value="1"/>
</dbReference>
<evidence type="ECO:0000313" key="5">
    <source>
        <dbReference type="Proteomes" id="UP000179113"/>
    </source>
</evidence>
<gene>
    <name evidence="4" type="ORF">A2415_04245</name>
</gene>
<evidence type="ECO:0000256" key="3">
    <source>
        <dbReference type="RuleBase" id="RU363013"/>
    </source>
</evidence>
<dbReference type="Proteomes" id="UP000179113">
    <property type="component" value="Unassembled WGS sequence"/>
</dbReference>
<dbReference type="GO" id="GO:0004807">
    <property type="term" value="F:triose-phosphate isomerase activity"/>
    <property type="evidence" value="ECO:0007669"/>
    <property type="project" value="UniProtKB-EC"/>
</dbReference>
<dbReference type="EMBL" id="MEWA01000029">
    <property type="protein sequence ID" value="OGC68980.1"/>
    <property type="molecule type" value="Genomic_DNA"/>
</dbReference>